<dbReference type="PANTHER" id="PTHR14239">
    <property type="entry name" value="DUDULIN-RELATED"/>
    <property type="match status" value="1"/>
</dbReference>
<evidence type="ECO:0000259" key="2">
    <source>
        <dbReference type="Pfam" id="PF03807"/>
    </source>
</evidence>
<name>A0ABT9YQN5_9STRE</name>
<dbReference type="SUPFAM" id="SSF51735">
    <property type="entry name" value="NAD(P)-binding Rossmann-fold domains"/>
    <property type="match status" value="1"/>
</dbReference>
<evidence type="ECO:0000256" key="1">
    <source>
        <dbReference type="ARBA" id="ARBA00023002"/>
    </source>
</evidence>
<dbReference type="InterPro" id="IPR028939">
    <property type="entry name" value="P5C_Rdtase_cat_N"/>
</dbReference>
<dbReference type="InterPro" id="IPR051267">
    <property type="entry name" value="STEAP_metalloreductase"/>
</dbReference>
<reference evidence="3 4" key="1">
    <citation type="submission" date="2023-07" db="EMBL/GenBank/DDBJ databases">
        <title>Genomic Encyclopedia of Type Strains, Phase IV (KMG-IV): sequencing the most valuable type-strain genomes for metagenomic binning, comparative biology and taxonomic classification.</title>
        <authorList>
            <person name="Goeker M."/>
        </authorList>
    </citation>
    <scope>NUCLEOTIDE SEQUENCE [LARGE SCALE GENOMIC DNA]</scope>
    <source>
        <strain evidence="3 4">DSM 105143</strain>
    </source>
</reference>
<dbReference type="Gene3D" id="3.40.50.720">
    <property type="entry name" value="NAD(P)-binding Rossmann-like Domain"/>
    <property type="match status" value="1"/>
</dbReference>
<dbReference type="Pfam" id="PF03807">
    <property type="entry name" value="F420_oxidored"/>
    <property type="match status" value="1"/>
</dbReference>
<comment type="caution">
    <text evidence="3">The sequence shown here is derived from an EMBL/GenBank/DDBJ whole genome shotgun (WGS) entry which is preliminary data.</text>
</comment>
<protein>
    <submittedName>
        <fullName evidence="3">NADPH-dependent F420 reductase</fullName>
    </submittedName>
</protein>
<evidence type="ECO:0000313" key="3">
    <source>
        <dbReference type="EMBL" id="MDQ0222308.1"/>
    </source>
</evidence>
<keyword evidence="4" id="KW-1185">Reference proteome</keyword>
<feature type="domain" description="Pyrroline-5-carboxylate reductase catalytic N-terminal" evidence="2">
    <location>
        <begin position="37"/>
        <end position="73"/>
    </location>
</feature>
<evidence type="ECO:0000313" key="4">
    <source>
        <dbReference type="Proteomes" id="UP001223079"/>
    </source>
</evidence>
<dbReference type="EMBL" id="JAUSTM010000006">
    <property type="protein sequence ID" value="MDQ0222308.1"/>
    <property type="molecule type" value="Genomic_DNA"/>
</dbReference>
<sequence length="190" mass="19492">MATISIFGKGNMAQALKARYEEAGNTVNLIGREADATLGDIVILAVPYPAVDGIVATYKDALAGKIVVDITNPLNFETFDELVVPADGSAAAEIAKALPNTNVLKAFNTNFAASLASKKVADAADTTVLVAGDDAGAKEAFTAALDGSGLAVVDAGSLKRARELEATGFLQLVLAVGEKISWTGGFGLYK</sequence>
<dbReference type="PANTHER" id="PTHR14239:SF10">
    <property type="entry name" value="REDUCTASE"/>
    <property type="match status" value="1"/>
</dbReference>
<dbReference type="Proteomes" id="UP001223079">
    <property type="component" value="Unassembled WGS sequence"/>
</dbReference>
<keyword evidence="1" id="KW-0560">Oxidoreductase</keyword>
<accession>A0ABT9YQN5</accession>
<gene>
    <name evidence="3" type="ORF">J2S23_000859</name>
</gene>
<dbReference type="InterPro" id="IPR036291">
    <property type="entry name" value="NAD(P)-bd_dom_sf"/>
</dbReference>
<dbReference type="RefSeq" id="WP_307121515.1">
    <property type="nucleotide sequence ID" value="NZ_JAUSTM010000006.1"/>
</dbReference>
<proteinExistence type="predicted"/>
<organism evidence="3 4">
    <name type="scientific">Streptococcus moroccensis</name>
    <dbReference type="NCBI Taxonomy" id="1451356"/>
    <lineage>
        <taxon>Bacteria</taxon>
        <taxon>Bacillati</taxon>
        <taxon>Bacillota</taxon>
        <taxon>Bacilli</taxon>
        <taxon>Lactobacillales</taxon>
        <taxon>Streptococcaceae</taxon>
        <taxon>Streptococcus</taxon>
    </lineage>
</organism>